<dbReference type="Gene3D" id="2.60.120.620">
    <property type="entry name" value="q2cbj1_9rhob like domain"/>
    <property type="match status" value="1"/>
</dbReference>
<proteinExistence type="predicted"/>
<organism evidence="1">
    <name type="scientific">freshwater metagenome</name>
    <dbReference type="NCBI Taxonomy" id="449393"/>
    <lineage>
        <taxon>unclassified sequences</taxon>
        <taxon>metagenomes</taxon>
        <taxon>ecological metagenomes</taxon>
    </lineage>
</organism>
<name>A0A6J7CTL6_9ZZZZ</name>
<dbReference type="PANTHER" id="PTHR20883:SF48">
    <property type="entry name" value="ECTOINE DIOXYGENASE"/>
    <property type="match status" value="1"/>
</dbReference>
<dbReference type="AlphaFoldDB" id="A0A6J7CTL6"/>
<dbReference type="InterPro" id="IPR008775">
    <property type="entry name" value="Phytyl_CoA_dOase-like"/>
</dbReference>
<evidence type="ECO:0000313" key="1">
    <source>
        <dbReference type="EMBL" id="CAB4861156.1"/>
    </source>
</evidence>
<dbReference type="GO" id="GO:0046872">
    <property type="term" value="F:metal ion binding"/>
    <property type="evidence" value="ECO:0007669"/>
    <property type="project" value="UniProtKB-ARBA"/>
</dbReference>
<dbReference type="PANTHER" id="PTHR20883">
    <property type="entry name" value="PHYTANOYL-COA DIOXYGENASE DOMAIN CONTAINING 1"/>
    <property type="match status" value="1"/>
</dbReference>
<dbReference type="EMBL" id="CAFBLP010000004">
    <property type="protein sequence ID" value="CAB4861156.1"/>
    <property type="molecule type" value="Genomic_DNA"/>
</dbReference>
<dbReference type="SUPFAM" id="SSF51197">
    <property type="entry name" value="Clavaminate synthase-like"/>
    <property type="match status" value="1"/>
</dbReference>
<reference evidence="1" key="1">
    <citation type="submission" date="2020-05" db="EMBL/GenBank/DDBJ databases">
        <authorList>
            <person name="Chiriac C."/>
            <person name="Salcher M."/>
            <person name="Ghai R."/>
            <person name="Kavagutti S V."/>
        </authorList>
    </citation>
    <scope>NUCLEOTIDE SEQUENCE</scope>
</reference>
<sequence>MSYDPPMQTDLNVLTDEEVLQFHQDGFVVREGFLPPEQVRATSEEVDRYADTEPRFDGRNIWKYDELCSLITHPQTLAVMDQLMGDPNYALHHCHAARHHAGLAGVGWHHDYEQIPQVNRSHTQVHVLHYLAGLNGTIGDMLLLRRSHRAVMRRDALWFCGTEEIPGTVVLNNLAPGSVVFAHSALVHARRPQPGGEGTSRYFIDIVFMQAGIKWPSYGREGWRDTLAELDKRLHDPHHPHLFDPDAFFEISEAVARLEGLEGSMALHLPEADPNAPRKHAGAIPVVQ</sequence>
<gene>
    <name evidence="1" type="ORF">UFOPK3376_00269</name>
</gene>
<dbReference type="Pfam" id="PF05721">
    <property type="entry name" value="PhyH"/>
    <property type="match status" value="1"/>
</dbReference>
<protein>
    <submittedName>
        <fullName evidence="1">Unannotated protein</fullName>
    </submittedName>
</protein>
<dbReference type="GO" id="GO:0016491">
    <property type="term" value="F:oxidoreductase activity"/>
    <property type="evidence" value="ECO:0007669"/>
    <property type="project" value="UniProtKB-ARBA"/>
</dbReference>
<accession>A0A6J7CTL6</accession>